<comment type="subcellular location">
    <subcellularLocation>
        <location evidence="3">Cytoplasm</location>
        <location evidence="3">Cytoskeleton</location>
    </subcellularLocation>
</comment>
<evidence type="ECO:0000313" key="6">
    <source>
        <dbReference type="Proteomes" id="UP000095192"/>
    </source>
</evidence>
<protein>
    <recommendedName>
        <fullName evidence="3">Tubulin-specific chaperone A</fullName>
    </recommendedName>
</protein>
<evidence type="ECO:0000256" key="3">
    <source>
        <dbReference type="RuleBase" id="RU364030"/>
    </source>
</evidence>
<evidence type="ECO:0000256" key="4">
    <source>
        <dbReference type="SAM" id="MobiDB-lite"/>
    </source>
</evidence>
<organism evidence="5 6">
    <name type="scientific">Cyclospora cayetanensis</name>
    <dbReference type="NCBI Taxonomy" id="88456"/>
    <lineage>
        <taxon>Eukaryota</taxon>
        <taxon>Sar</taxon>
        <taxon>Alveolata</taxon>
        <taxon>Apicomplexa</taxon>
        <taxon>Conoidasida</taxon>
        <taxon>Coccidia</taxon>
        <taxon>Eucoccidiorida</taxon>
        <taxon>Eimeriorina</taxon>
        <taxon>Eimeriidae</taxon>
        <taxon>Cyclospora</taxon>
    </lineage>
</organism>
<dbReference type="GO" id="GO:0007021">
    <property type="term" value="P:tubulin complex assembly"/>
    <property type="evidence" value="ECO:0007669"/>
    <property type="project" value="UniProtKB-UniRule"/>
</dbReference>
<feature type="compositionally biased region" description="Low complexity" evidence="4">
    <location>
        <begin position="114"/>
        <end position="127"/>
    </location>
</feature>
<dbReference type="GO" id="GO:0005874">
    <property type="term" value="C:microtubule"/>
    <property type="evidence" value="ECO:0007669"/>
    <property type="project" value="UniProtKB-KW"/>
</dbReference>
<dbReference type="PANTHER" id="PTHR21500">
    <property type="entry name" value="TUBULIN-SPECIFIC CHAPERONE A"/>
    <property type="match status" value="1"/>
</dbReference>
<proteinExistence type="inferred from homology"/>
<evidence type="ECO:0000256" key="1">
    <source>
        <dbReference type="ARBA" id="ARBA00006806"/>
    </source>
</evidence>
<dbReference type="GO" id="GO:0007023">
    <property type="term" value="P:post-chaperonin tubulin folding pathway"/>
    <property type="evidence" value="ECO:0007669"/>
    <property type="project" value="UniProtKB-UniRule"/>
</dbReference>
<dbReference type="Proteomes" id="UP000095192">
    <property type="component" value="Unassembled WGS sequence"/>
</dbReference>
<dbReference type="InParanoid" id="A0A1D3D908"/>
<gene>
    <name evidence="5" type="ORF">cyc_03739</name>
</gene>
<keyword evidence="2 3" id="KW-0143">Chaperone</keyword>
<keyword evidence="3" id="KW-0493">Microtubule</keyword>
<sequence>MDCFRRQLVIKRKVVERTLKDLVCYRAEVLEHQQVLHQMEAAGREPSDIRQRRNVLTETLLMVPDAEERLSAACNALGAHLTENRSCCLKALALLLQQLQEASEQEASEPSAKDAAVSPAIDSAAAVDKQRKSLHEADTHTPEAAMTPQAERDEWLVEELLAARKALLSVKQEAPNVPVPLHFFESLENAAECKEEDGGWGGGVHCGEQEYDPDEI</sequence>
<dbReference type="EMBL" id="JROU02000236">
    <property type="protein sequence ID" value="OEH79927.1"/>
    <property type="molecule type" value="Genomic_DNA"/>
</dbReference>
<dbReference type="SUPFAM" id="SSF46988">
    <property type="entry name" value="Tubulin chaperone cofactor A"/>
    <property type="match status" value="1"/>
</dbReference>
<dbReference type="VEuPathDB" id="ToxoDB:cyc_03739"/>
<dbReference type="AlphaFoldDB" id="A0A1D3D908"/>
<comment type="similarity">
    <text evidence="1 3">Belongs to the TBCA family.</text>
</comment>
<dbReference type="InterPro" id="IPR004226">
    <property type="entry name" value="TBCA"/>
</dbReference>
<evidence type="ECO:0000256" key="2">
    <source>
        <dbReference type="ARBA" id="ARBA00023186"/>
    </source>
</evidence>
<comment type="caution">
    <text evidence="5">The sequence shown here is derived from an EMBL/GenBank/DDBJ whole genome shotgun (WGS) entry which is preliminary data.</text>
</comment>
<dbReference type="PANTHER" id="PTHR21500:SF0">
    <property type="entry name" value="TUBULIN-SPECIFIC CHAPERONE A"/>
    <property type="match status" value="1"/>
</dbReference>
<keyword evidence="3" id="KW-0963">Cytoplasm</keyword>
<dbReference type="GO" id="GO:0005829">
    <property type="term" value="C:cytosol"/>
    <property type="evidence" value="ECO:0007669"/>
    <property type="project" value="TreeGrafter"/>
</dbReference>
<dbReference type="VEuPathDB" id="ToxoDB:LOC34620386"/>
<dbReference type="GO" id="GO:0048487">
    <property type="term" value="F:beta-tubulin binding"/>
    <property type="evidence" value="ECO:0007669"/>
    <property type="project" value="InterPro"/>
</dbReference>
<reference evidence="5 6" key="1">
    <citation type="journal article" date="2016" name="BMC Genomics">
        <title>Comparative genomics reveals Cyclospora cayetanensis possesses coccidia-like metabolism and invasion components but unique surface antigens.</title>
        <authorList>
            <person name="Liu S."/>
            <person name="Wang L."/>
            <person name="Zheng H."/>
            <person name="Xu Z."/>
            <person name="Roellig D.M."/>
            <person name="Li N."/>
            <person name="Frace M.A."/>
            <person name="Tang K."/>
            <person name="Arrowood M.J."/>
            <person name="Moss D.M."/>
            <person name="Zhang L."/>
            <person name="Feng Y."/>
            <person name="Xiao L."/>
        </authorList>
    </citation>
    <scope>NUCLEOTIDE SEQUENCE [LARGE SCALE GENOMIC DNA]</scope>
    <source>
        <strain evidence="5 6">CHN_HEN01</strain>
    </source>
</reference>
<keyword evidence="3" id="KW-0206">Cytoskeleton</keyword>
<comment type="subunit">
    <text evidence="3">Supercomplex made of cofactors A to E. Cofactors A and D function by capturing and stabilizing tubulin in a quasi-native conformation. Cofactor E binds to the cofactor D-tubulin complex; interaction with cofactor C then causes the release of tubulin polypeptides that are committed to the native state.</text>
</comment>
<dbReference type="Gene3D" id="1.20.58.90">
    <property type="match status" value="1"/>
</dbReference>
<keyword evidence="6" id="KW-1185">Reference proteome</keyword>
<name>A0A1D3D908_9EIME</name>
<accession>A0A1D3D908</accession>
<feature type="region of interest" description="Disordered" evidence="4">
    <location>
        <begin position="105"/>
        <end position="150"/>
    </location>
</feature>
<dbReference type="InterPro" id="IPR036126">
    <property type="entry name" value="TBCA_sf"/>
</dbReference>
<feature type="compositionally biased region" description="Basic and acidic residues" evidence="4">
    <location>
        <begin position="128"/>
        <end position="141"/>
    </location>
</feature>
<evidence type="ECO:0000313" key="5">
    <source>
        <dbReference type="EMBL" id="OEH79927.1"/>
    </source>
</evidence>
<dbReference type="Pfam" id="PF02970">
    <property type="entry name" value="TBCA"/>
    <property type="match status" value="1"/>
</dbReference>